<sequence>MNLKISMIFPGQGLQKNQKLLHLNKINNIIKKTFEEASEYLNYNIWNLIKKPFNILIKHEYIQPIILTSSISIYRFWKDLGGIDPHLSTGHSLGEYSALICSHSITFSDGLKLIHKREKMMKQCTKKFNMQMKVVIGIKKNIILKIFKKNLLTNKVNISSINSKKQIIISGYKTSIKKVSLECKKIGAKIINLPTNIVSHCFIMKKIKRKFSKQIKKISIKKTKYPVINSISIKKQISKYTIQKSLIKQLFQTVQWKKTMDFIIPKSDLILEMGTNNFLTKLHKNNKNIKFIPMNNLKNINITLNLLKK</sequence>
<dbReference type="AlphaFoldDB" id="A0A4D6YM80"/>
<dbReference type="RefSeq" id="WP_158349495.1">
    <property type="nucleotide sequence ID" value="NZ_CP032996.1"/>
</dbReference>
<dbReference type="GO" id="GO:0006633">
    <property type="term" value="P:fatty acid biosynthetic process"/>
    <property type="evidence" value="ECO:0007669"/>
    <property type="project" value="UniProtKB-UniPathway"/>
</dbReference>
<dbReference type="PANTHER" id="PTHR42681:SF1">
    <property type="entry name" value="MALONYL-COA-ACYL CARRIER PROTEIN TRANSACYLASE, MITOCHONDRIAL"/>
    <property type="match status" value="1"/>
</dbReference>
<dbReference type="Gene3D" id="3.40.366.10">
    <property type="entry name" value="Malonyl-Coenzyme A Acyl Carrier Protein, domain 2"/>
    <property type="match status" value="1"/>
</dbReference>
<keyword evidence="11" id="KW-1185">Reference proteome</keyword>
<dbReference type="InterPro" id="IPR024925">
    <property type="entry name" value="Malonyl_CoA-ACP_transAc"/>
</dbReference>
<reference evidence="10 11" key="1">
    <citation type="submission" date="2018-10" db="EMBL/GenBank/DDBJ databases">
        <title>Comparative functional genomics of the obligate endosymbiont Buchnera aphidicola.</title>
        <authorList>
            <person name="Chong R.A."/>
        </authorList>
    </citation>
    <scope>NUCLEOTIDE SEQUENCE [LARGE SCALE GENOMIC DNA]</scope>
    <source>
        <strain evidence="10 11">Tma</strain>
    </source>
</reference>
<feature type="domain" description="Malonyl-CoA:ACP transacylase (MAT)" evidence="9">
    <location>
        <begin position="8"/>
        <end position="286"/>
    </location>
</feature>
<dbReference type="SUPFAM" id="SSF52151">
    <property type="entry name" value="FabD/lysophospholipase-like"/>
    <property type="match status" value="1"/>
</dbReference>
<dbReference type="EC" id="2.3.1.39" evidence="2 7"/>
<keyword evidence="5 7" id="KW-0012">Acyltransferase</keyword>
<protein>
    <recommendedName>
        <fullName evidence="3 7">Malonyl CoA-acyl carrier protein transacylase</fullName>
        <ecNumber evidence="2 7">2.3.1.39</ecNumber>
    </recommendedName>
</protein>
<evidence type="ECO:0000259" key="9">
    <source>
        <dbReference type="SMART" id="SM00827"/>
    </source>
</evidence>
<proteinExistence type="inferred from homology"/>
<dbReference type="SMART" id="SM00827">
    <property type="entry name" value="PKS_AT"/>
    <property type="match status" value="1"/>
</dbReference>
<comment type="catalytic activity">
    <reaction evidence="6 7">
        <text>holo-[ACP] + malonyl-CoA = malonyl-[ACP] + CoA</text>
        <dbReference type="Rhea" id="RHEA:41792"/>
        <dbReference type="Rhea" id="RHEA-COMP:9623"/>
        <dbReference type="Rhea" id="RHEA-COMP:9685"/>
        <dbReference type="ChEBI" id="CHEBI:57287"/>
        <dbReference type="ChEBI" id="CHEBI:57384"/>
        <dbReference type="ChEBI" id="CHEBI:64479"/>
        <dbReference type="ChEBI" id="CHEBI:78449"/>
        <dbReference type="EC" id="2.3.1.39"/>
    </reaction>
</comment>
<dbReference type="EMBL" id="CP032996">
    <property type="protein sequence ID" value="QCI27230.1"/>
    <property type="molecule type" value="Genomic_DNA"/>
</dbReference>
<dbReference type="OrthoDB" id="9808564at2"/>
<organism evidence="10 11">
    <name type="scientific">Buchnera aphidicola</name>
    <name type="common">Therioaphis trifolii</name>
    <dbReference type="NCBI Taxonomy" id="1241884"/>
    <lineage>
        <taxon>Bacteria</taxon>
        <taxon>Pseudomonadati</taxon>
        <taxon>Pseudomonadota</taxon>
        <taxon>Gammaproteobacteria</taxon>
        <taxon>Enterobacterales</taxon>
        <taxon>Erwiniaceae</taxon>
        <taxon>Buchnera</taxon>
    </lineage>
</organism>
<dbReference type="Gene3D" id="3.30.70.250">
    <property type="entry name" value="Malonyl-CoA ACP transacylase, ACP-binding"/>
    <property type="match status" value="1"/>
</dbReference>
<dbReference type="PIRSF" id="PIRSF000446">
    <property type="entry name" value="Mct"/>
    <property type="match status" value="1"/>
</dbReference>
<evidence type="ECO:0000256" key="7">
    <source>
        <dbReference type="PIRNR" id="PIRNR000446"/>
    </source>
</evidence>
<dbReference type="GO" id="GO:0004314">
    <property type="term" value="F:[acyl-carrier-protein] S-malonyltransferase activity"/>
    <property type="evidence" value="ECO:0007669"/>
    <property type="project" value="UniProtKB-EC"/>
</dbReference>
<dbReference type="UniPathway" id="UPA00094"/>
<gene>
    <name evidence="10" type="ORF">D9V81_01205</name>
</gene>
<evidence type="ECO:0000256" key="6">
    <source>
        <dbReference type="ARBA" id="ARBA00048462"/>
    </source>
</evidence>
<dbReference type="InterPro" id="IPR016035">
    <property type="entry name" value="Acyl_Trfase/lysoPLipase"/>
</dbReference>
<feature type="active site" evidence="8">
    <location>
        <position position="200"/>
    </location>
</feature>
<evidence type="ECO:0000256" key="1">
    <source>
        <dbReference type="ARBA" id="ARBA00005194"/>
    </source>
</evidence>
<dbReference type="InterPro" id="IPR014043">
    <property type="entry name" value="Acyl_transferase_dom"/>
</dbReference>
<keyword evidence="4 7" id="KW-0808">Transferase</keyword>
<evidence type="ECO:0000313" key="11">
    <source>
        <dbReference type="Proteomes" id="UP000298603"/>
    </source>
</evidence>
<dbReference type="Proteomes" id="UP000298603">
    <property type="component" value="Chromosome"/>
</dbReference>
<feature type="active site" evidence="8">
    <location>
        <position position="92"/>
    </location>
</feature>
<dbReference type="PANTHER" id="PTHR42681">
    <property type="entry name" value="MALONYL-COA-ACYL CARRIER PROTEIN TRANSACYLASE, MITOCHONDRIAL"/>
    <property type="match status" value="1"/>
</dbReference>
<dbReference type="InterPro" id="IPR050858">
    <property type="entry name" value="Mal-CoA-ACP_Trans/PKS_FabD"/>
</dbReference>
<evidence type="ECO:0000256" key="8">
    <source>
        <dbReference type="PIRSR" id="PIRSR000446-1"/>
    </source>
</evidence>
<dbReference type="GO" id="GO:0005829">
    <property type="term" value="C:cytosol"/>
    <property type="evidence" value="ECO:0007669"/>
    <property type="project" value="TreeGrafter"/>
</dbReference>
<dbReference type="SUPFAM" id="SSF55048">
    <property type="entry name" value="Probable ACP-binding domain of malonyl-CoA ACP transacylase"/>
    <property type="match status" value="1"/>
</dbReference>
<evidence type="ECO:0000313" key="10">
    <source>
        <dbReference type="EMBL" id="QCI27230.1"/>
    </source>
</evidence>
<dbReference type="Pfam" id="PF00698">
    <property type="entry name" value="Acyl_transf_1"/>
    <property type="match status" value="1"/>
</dbReference>
<evidence type="ECO:0000256" key="3">
    <source>
        <dbReference type="ARBA" id="ARBA00018953"/>
    </source>
</evidence>
<dbReference type="InterPro" id="IPR001227">
    <property type="entry name" value="Ac_transferase_dom_sf"/>
</dbReference>
<evidence type="ECO:0000256" key="2">
    <source>
        <dbReference type="ARBA" id="ARBA00013258"/>
    </source>
</evidence>
<comment type="pathway">
    <text evidence="1">Lipid metabolism; fatty acid biosynthesis.</text>
</comment>
<evidence type="ECO:0000256" key="5">
    <source>
        <dbReference type="ARBA" id="ARBA00023315"/>
    </source>
</evidence>
<comment type="similarity">
    <text evidence="7">Belongs to the fabD family.</text>
</comment>
<accession>A0A4D6YM80</accession>
<dbReference type="InterPro" id="IPR016036">
    <property type="entry name" value="Malonyl_transacylase_ACP-bd"/>
</dbReference>
<evidence type="ECO:0000256" key="4">
    <source>
        <dbReference type="ARBA" id="ARBA00022679"/>
    </source>
</evidence>
<name>A0A4D6YM80_9GAMM</name>